<dbReference type="Proteomes" id="UP000026962">
    <property type="component" value="Chromosome 2"/>
</dbReference>
<organism evidence="2">
    <name type="scientific">Oryza punctata</name>
    <name type="common">Red rice</name>
    <dbReference type="NCBI Taxonomy" id="4537"/>
    <lineage>
        <taxon>Eukaryota</taxon>
        <taxon>Viridiplantae</taxon>
        <taxon>Streptophyta</taxon>
        <taxon>Embryophyta</taxon>
        <taxon>Tracheophyta</taxon>
        <taxon>Spermatophyta</taxon>
        <taxon>Magnoliopsida</taxon>
        <taxon>Liliopsida</taxon>
        <taxon>Poales</taxon>
        <taxon>Poaceae</taxon>
        <taxon>BOP clade</taxon>
        <taxon>Oryzoideae</taxon>
        <taxon>Oryzeae</taxon>
        <taxon>Oryzinae</taxon>
        <taxon>Oryza</taxon>
    </lineage>
</organism>
<dbReference type="Gramene" id="OPUNC02G10500.1">
    <property type="protein sequence ID" value="OPUNC02G10500.1"/>
    <property type="gene ID" value="OPUNC02G10500"/>
</dbReference>
<evidence type="ECO:0000313" key="2">
    <source>
        <dbReference type="EnsemblPlants" id="OPUNC02G10500.1"/>
    </source>
</evidence>
<dbReference type="EnsemblPlants" id="OPUNC02G10500.1">
    <property type="protein sequence ID" value="OPUNC02G10500.1"/>
    <property type="gene ID" value="OPUNC02G10500"/>
</dbReference>
<feature type="region of interest" description="Disordered" evidence="1">
    <location>
        <begin position="107"/>
        <end position="248"/>
    </location>
</feature>
<protein>
    <submittedName>
        <fullName evidence="2">Uncharacterized protein</fullName>
    </submittedName>
</protein>
<proteinExistence type="predicted"/>
<sequence>MPRRRRSRSRSRTRRYQRDDDEMRGRRRTRTPPLRRRHGETGGGGHQRQRDGRFEKEEDEVLVEGRPRAATPTRRLPSEIGEVSGYGSLRRITRGEFLAAEVFARSPPPPFSSQVMTLPDGTDLLFGGGGQGRAASSSLLSQPAPASPRPTVRTSSSAVAAEDLKLKPPPDAVATASSSKKRKTGPESSPKAATTASSKRPKTTTHALGNPEVHRHQNKLPLPPQPPPKRAARFPAIPLPPAPSNDEELATQKRIDEMRKKYAGLIAKSQDVIGVGHREGVLKAAKGRANLSAADAEDELLLQRRRRDAERAKAREALREMEREARRAGLCAMERIRPEHLRELDITRDIEYVVSPECHRGEDGVLRIITPSCHSPVSDMLGLLLRAQDGGELELDEE</sequence>
<accession>A0A0E0JYB2</accession>
<reference evidence="2" key="2">
    <citation type="submission" date="2018-05" db="EMBL/GenBank/DDBJ databases">
        <title>OpunRS2 (Oryza punctata Reference Sequence Version 2).</title>
        <authorList>
            <person name="Zhang J."/>
            <person name="Kudrna D."/>
            <person name="Lee S."/>
            <person name="Talag J."/>
            <person name="Welchert J."/>
            <person name="Wing R.A."/>
        </authorList>
    </citation>
    <scope>NUCLEOTIDE SEQUENCE [LARGE SCALE GENOMIC DNA]</scope>
</reference>
<feature type="compositionally biased region" description="Basic residues" evidence="1">
    <location>
        <begin position="1"/>
        <end position="15"/>
    </location>
</feature>
<evidence type="ECO:0000256" key="1">
    <source>
        <dbReference type="SAM" id="MobiDB-lite"/>
    </source>
</evidence>
<reference evidence="2" key="1">
    <citation type="submission" date="2015-04" db="UniProtKB">
        <authorList>
            <consortium name="EnsemblPlants"/>
        </authorList>
    </citation>
    <scope>IDENTIFICATION</scope>
</reference>
<dbReference type="HOGENOM" id="CLU_750955_0_0_1"/>
<feature type="compositionally biased region" description="Low complexity" evidence="1">
    <location>
        <begin position="133"/>
        <end position="144"/>
    </location>
</feature>
<keyword evidence="3" id="KW-1185">Reference proteome</keyword>
<evidence type="ECO:0000313" key="3">
    <source>
        <dbReference type="Proteomes" id="UP000026962"/>
    </source>
</evidence>
<dbReference type="AlphaFoldDB" id="A0A0E0JYB2"/>
<feature type="region of interest" description="Disordered" evidence="1">
    <location>
        <begin position="1"/>
        <end position="80"/>
    </location>
</feature>
<name>A0A0E0JYB2_ORYPU</name>
<dbReference type="OMA" id="ECHRGED"/>
<feature type="compositionally biased region" description="Low complexity" evidence="1">
    <location>
        <begin position="188"/>
        <end position="198"/>
    </location>
</feature>
<feature type="compositionally biased region" description="Basic residues" evidence="1">
    <location>
        <begin position="25"/>
        <end position="38"/>
    </location>
</feature>